<dbReference type="EMBL" id="JARJCW010000032">
    <property type="protein sequence ID" value="KAJ7208981.1"/>
    <property type="molecule type" value="Genomic_DNA"/>
</dbReference>
<reference evidence="1" key="1">
    <citation type="submission" date="2023-03" db="EMBL/GenBank/DDBJ databases">
        <title>Massive genome expansion in bonnet fungi (Mycena s.s.) driven by repeated elements and novel gene families across ecological guilds.</title>
        <authorList>
            <consortium name="Lawrence Berkeley National Laboratory"/>
            <person name="Harder C.B."/>
            <person name="Miyauchi S."/>
            <person name="Viragh M."/>
            <person name="Kuo A."/>
            <person name="Thoen E."/>
            <person name="Andreopoulos B."/>
            <person name="Lu D."/>
            <person name="Skrede I."/>
            <person name="Drula E."/>
            <person name="Henrissat B."/>
            <person name="Morin E."/>
            <person name="Kohler A."/>
            <person name="Barry K."/>
            <person name="LaButti K."/>
            <person name="Morin E."/>
            <person name="Salamov A."/>
            <person name="Lipzen A."/>
            <person name="Mereny Z."/>
            <person name="Hegedus B."/>
            <person name="Baldrian P."/>
            <person name="Stursova M."/>
            <person name="Weitz H."/>
            <person name="Taylor A."/>
            <person name="Grigoriev I.V."/>
            <person name="Nagy L.G."/>
            <person name="Martin F."/>
            <person name="Kauserud H."/>
        </authorList>
    </citation>
    <scope>NUCLEOTIDE SEQUENCE</scope>
    <source>
        <strain evidence="1">9144</strain>
    </source>
</reference>
<protein>
    <submittedName>
        <fullName evidence="1">Uncharacterized protein</fullName>
    </submittedName>
</protein>
<dbReference type="AlphaFoldDB" id="A0AAD6VEI3"/>
<evidence type="ECO:0000313" key="2">
    <source>
        <dbReference type="Proteomes" id="UP001219525"/>
    </source>
</evidence>
<name>A0AAD6VEI3_9AGAR</name>
<keyword evidence="2" id="KW-1185">Reference proteome</keyword>
<sequence length="165" mass="18563">MAPAYQIEARRVKISEAVLCYGAILRFQELIYLTRWSEKVKILAVDLLYSGGSYGGLGCDTAVLNRPSDGSDELNLSYGIQIWNFDPSAKPRLTSARFGIHDWAPETVKFWDGGCKRGVDRDRMYIEVYGACMAASETRRYVRDINGGPKEIVWMAAKRVSRVAE</sequence>
<dbReference type="Proteomes" id="UP001219525">
    <property type="component" value="Unassembled WGS sequence"/>
</dbReference>
<comment type="caution">
    <text evidence="1">The sequence shown here is derived from an EMBL/GenBank/DDBJ whole genome shotgun (WGS) entry which is preliminary data.</text>
</comment>
<organism evidence="1 2">
    <name type="scientific">Mycena pura</name>
    <dbReference type="NCBI Taxonomy" id="153505"/>
    <lineage>
        <taxon>Eukaryota</taxon>
        <taxon>Fungi</taxon>
        <taxon>Dikarya</taxon>
        <taxon>Basidiomycota</taxon>
        <taxon>Agaricomycotina</taxon>
        <taxon>Agaricomycetes</taxon>
        <taxon>Agaricomycetidae</taxon>
        <taxon>Agaricales</taxon>
        <taxon>Marasmiineae</taxon>
        <taxon>Mycenaceae</taxon>
        <taxon>Mycena</taxon>
    </lineage>
</organism>
<accession>A0AAD6VEI3</accession>
<proteinExistence type="predicted"/>
<evidence type="ECO:0000313" key="1">
    <source>
        <dbReference type="EMBL" id="KAJ7208981.1"/>
    </source>
</evidence>
<gene>
    <name evidence="1" type="ORF">GGX14DRAFT_395609</name>
</gene>